<keyword evidence="3" id="KW-0966">Cell projection</keyword>
<evidence type="ECO:0000313" key="6">
    <source>
        <dbReference type="Proteomes" id="UP000565205"/>
    </source>
</evidence>
<accession>A0A850NQ23</accession>
<reference evidence="3 5" key="2">
    <citation type="submission" date="2020-08" db="EMBL/GenBank/DDBJ databases">
        <title>Genomic Encyclopedia of Type Strains, Phase III (KMG-III): the genomes of soil and plant-associated and newly described type strains.</title>
        <authorList>
            <person name="Whitman W."/>
        </authorList>
    </citation>
    <scope>NUCLEOTIDE SEQUENCE [LARGE SCALE GENOMIC DNA]</scope>
    <source>
        <strain evidence="3 5">CECT 8088</strain>
    </source>
</reference>
<dbReference type="AlphaFoldDB" id="A0A850NQ23"/>
<proteinExistence type="predicted"/>
<keyword evidence="5" id="KW-1185">Reference proteome</keyword>
<evidence type="ECO:0000256" key="1">
    <source>
        <dbReference type="SAM" id="MobiDB-lite"/>
    </source>
</evidence>
<protein>
    <submittedName>
        <fullName evidence="3">Flagellar protein FlgJ</fullName>
    </submittedName>
    <submittedName>
        <fullName evidence="4">Rod-binding protein</fullName>
    </submittedName>
</protein>
<dbReference type="Pfam" id="PF10135">
    <property type="entry name" value="Rod-binding"/>
    <property type="match status" value="1"/>
</dbReference>
<reference evidence="4 6" key="1">
    <citation type="submission" date="2020-06" db="EMBL/GenBank/DDBJ databases">
        <title>Description of novel acetic acid bacteria.</title>
        <authorList>
            <person name="Sombolestani A."/>
        </authorList>
    </citation>
    <scope>NUCLEOTIDE SEQUENCE [LARGE SCALE GENOMIC DNA]</scope>
    <source>
        <strain evidence="4 6">LMG 26838</strain>
    </source>
</reference>
<dbReference type="InterPro" id="IPR019301">
    <property type="entry name" value="Flagellar_prot_FlgJ_N"/>
</dbReference>
<evidence type="ECO:0000313" key="3">
    <source>
        <dbReference type="EMBL" id="MBB3173899.1"/>
    </source>
</evidence>
<feature type="compositionally biased region" description="Low complexity" evidence="1">
    <location>
        <begin position="9"/>
        <end position="20"/>
    </location>
</feature>
<name>A0A850NQ23_9PROT</name>
<dbReference type="EMBL" id="JACHXV010000005">
    <property type="protein sequence ID" value="MBB3173899.1"/>
    <property type="molecule type" value="Genomic_DNA"/>
</dbReference>
<dbReference type="Proteomes" id="UP000565205">
    <property type="component" value="Unassembled WGS sequence"/>
</dbReference>
<evidence type="ECO:0000259" key="2">
    <source>
        <dbReference type="Pfam" id="PF10135"/>
    </source>
</evidence>
<dbReference type="EMBL" id="JABXXQ010000026">
    <property type="protein sequence ID" value="NVN29295.1"/>
    <property type="molecule type" value="Genomic_DNA"/>
</dbReference>
<organism evidence="4 6">
    <name type="scientific">Endobacter medicaginis</name>
    <dbReference type="NCBI Taxonomy" id="1181271"/>
    <lineage>
        <taxon>Bacteria</taxon>
        <taxon>Pseudomonadati</taxon>
        <taxon>Pseudomonadota</taxon>
        <taxon>Alphaproteobacteria</taxon>
        <taxon>Acetobacterales</taxon>
        <taxon>Acetobacteraceae</taxon>
        <taxon>Endobacter</taxon>
    </lineage>
</organism>
<comment type="caution">
    <text evidence="4">The sequence shown here is derived from an EMBL/GenBank/DDBJ whole genome shotgun (WGS) entry which is preliminary data.</text>
</comment>
<feature type="domain" description="Flagellar protein FlgJ N-terminal" evidence="2">
    <location>
        <begin position="48"/>
        <end position="93"/>
    </location>
</feature>
<gene>
    <name evidence="3" type="ORF">FHR90_001731</name>
    <name evidence="4" type="ORF">HUK83_02940</name>
</gene>
<keyword evidence="3" id="KW-0282">Flagellum</keyword>
<feature type="region of interest" description="Disordered" evidence="1">
    <location>
        <begin position="1"/>
        <end position="24"/>
    </location>
</feature>
<sequence>MTRPVSGGAAAAPLPDAQLPSGQAERLRKAAGAFETMAIGEMLKPIFETADNADGPFGGGAGEKMFRPMIVEQIAGSVEAAGGLGLSDIIYRQMLQAQERK</sequence>
<evidence type="ECO:0000313" key="5">
    <source>
        <dbReference type="Proteomes" id="UP000557688"/>
    </source>
</evidence>
<dbReference type="Proteomes" id="UP000557688">
    <property type="component" value="Unassembled WGS sequence"/>
</dbReference>
<dbReference type="RefSeq" id="WP_176622020.1">
    <property type="nucleotide sequence ID" value="NZ_JABXXQ010000026.1"/>
</dbReference>
<evidence type="ECO:0000313" key="4">
    <source>
        <dbReference type="EMBL" id="NVN29295.1"/>
    </source>
</evidence>
<keyword evidence="3" id="KW-0969">Cilium</keyword>